<dbReference type="GO" id="GO:0006508">
    <property type="term" value="P:proteolysis"/>
    <property type="evidence" value="ECO:0007669"/>
    <property type="project" value="UniProtKB-KW"/>
</dbReference>
<evidence type="ECO:0000256" key="5">
    <source>
        <dbReference type="PROSITE-ProRule" id="PRU01240"/>
    </source>
</evidence>
<comment type="similarity">
    <text evidence="1 5">Belongs to the peptidase S8 family.</text>
</comment>
<dbReference type="InterPro" id="IPR036852">
    <property type="entry name" value="Peptidase_S8/S53_dom_sf"/>
</dbReference>
<keyword evidence="4 5" id="KW-0720">Serine protease</keyword>
<dbReference type="InterPro" id="IPR023827">
    <property type="entry name" value="Peptidase_S8_Asp-AS"/>
</dbReference>
<dbReference type="PANTHER" id="PTHR43806:SF11">
    <property type="entry name" value="CEREVISIN-RELATED"/>
    <property type="match status" value="1"/>
</dbReference>
<dbReference type="Pfam" id="PF00082">
    <property type="entry name" value="Peptidase_S8"/>
    <property type="match status" value="1"/>
</dbReference>
<feature type="active site" description="Charge relay system" evidence="5">
    <location>
        <position position="160"/>
    </location>
</feature>
<reference evidence="9 10" key="1">
    <citation type="submission" date="2019-05" db="EMBL/GenBank/DDBJ databases">
        <title>Draft genome sequence of Nonomuraea zeae DSM 100528.</title>
        <authorList>
            <person name="Saricaoglu S."/>
            <person name="Isik K."/>
        </authorList>
    </citation>
    <scope>NUCLEOTIDE SEQUENCE [LARGE SCALE GENOMIC DNA]</scope>
    <source>
        <strain evidence="9 10">DSM 100528</strain>
    </source>
</reference>
<evidence type="ECO:0000313" key="10">
    <source>
        <dbReference type="Proteomes" id="UP000306628"/>
    </source>
</evidence>
<dbReference type="InterPro" id="IPR000209">
    <property type="entry name" value="Peptidase_S8/S53_dom"/>
</dbReference>
<feature type="transmembrane region" description="Helical" evidence="7">
    <location>
        <begin position="408"/>
        <end position="430"/>
    </location>
</feature>
<protein>
    <recommendedName>
        <fullName evidence="8">Peptidase S8/S53 domain-containing protein</fullName>
    </recommendedName>
</protein>
<feature type="compositionally biased region" description="Polar residues" evidence="6">
    <location>
        <begin position="1"/>
        <end position="18"/>
    </location>
</feature>
<keyword evidence="7" id="KW-1133">Transmembrane helix</keyword>
<evidence type="ECO:0000259" key="8">
    <source>
        <dbReference type="Pfam" id="PF00082"/>
    </source>
</evidence>
<feature type="active site" description="Charge relay system" evidence="5">
    <location>
        <position position="316"/>
    </location>
</feature>
<evidence type="ECO:0000256" key="4">
    <source>
        <dbReference type="ARBA" id="ARBA00022825"/>
    </source>
</evidence>
<dbReference type="PRINTS" id="PR00723">
    <property type="entry name" value="SUBTILISIN"/>
</dbReference>
<comment type="caution">
    <text evidence="9">The sequence shown here is derived from an EMBL/GenBank/DDBJ whole genome shotgun (WGS) entry which is preliminary data.</text>
</comment>
<dbReference type="Proteomes" id="UP000306628">
    <property type="component" value="Unassembled WGS sequence"/>
</dbReference>
<dbReference type="SUPFAM" id="SSF52743">
    <property type="entry name" value="Subtilisin-like"/>
    <property type="match status" value="1"/>
</dbReference>
<dbReference type="InterPro" id="IPR015500">
    <property type="entry name" value="Peptidase_S8_subtilisin-rel"/>
</dbReference>
<proteinExistence type="inferred from homology"/>
<evidence type="ECO:0000256" key="7">
    <source>
        <dbReference type="SAM" id="Phobius"/>
    </source>
</evidence>
<evidence type="ECO:0000256" key="1">
    <source>
        <dbReference type="ARBA" id="ARBA00011073"/>
    </source>
</evidence>
<dbReference type="PROSITE" id="PS51892">
    <property type="entry name" value="SUBTILASE"/>
    <property type="match status" value="1"/>
</dbReference>
<feature type="region of interest" description="Disordered" evidence="6">
    <location>
        <begin position="1"/>
        <end position="23"/>
    </location>
</feature>
<dbReference type="OrthoDB" id="3530033at2"/>
<evidence type="ECO:0000256" key="6">
    <source>
        <dbReference type="SAM" id="MobiDB-lite"/>
    </source>
</evidence>
<dbReference type="GO" id="GO:0004252">
    <property type="term" value="F:serine-type endopeptidase activity"/>
    <property type="evidence" value="ECO:0007669"/>
    <property type="project" value="UniProtKB-UniRule"/>
</dbReference>
<keyword evidence="10" id="KW-1185">Reference proteome</keyword>
<dbReference type="EMBL" id="VCKX01000028">
    <property type="protein sequence ID" value="TMR35974.1"/>
    <property type="molecule type" value="Genomic_DNA"/>
</dbReference>
<name>A0A5S4GU25_9ACTN</name>
<keyword evidence="7" id="KW-0812">Transmembrane</keyword>
<keyword evidence="3 5" id="KW-0378">Hydrolase</keyword>
<dbReference type="PROSITE" id="PS00136">
    <property type="entry name" value="SUBTILASE_ASP"/>
    <property type="match status" value="1"/>
</dbReference>
<dbReference type="PROSITE" id="PS00137">
    <property type="entry name" value="SUBTILASE_HIS"/>
    <property type="match status" value="1"/>
</dbReference>
<evidence type="ECO:0000256" key="2">
    <source>
        <dbReference type="ARBA" id="ARBA00022670"/>
    </source>
</evidence>
<organism evidence="9 10">
    <name type="scientific">Nonomuraea zeae</name>
    <dbReference type="NCBI Taxonomy" id="1642303"/>
    <lineage>
        <taxon>Bacteria</taxon>
        <taxon>Bacillati</taxon>
        <taxon>Actinomycetota</taxon>
        <taxon>Actinomycetes</taxon>
        <taxon>Streptosporangiales</taxon>
        <taxon>Streptosporangiaceae</taxon>
        <taxon>Nonomuraea</taxon>
    </lineage>
</organism>
<gene>
    <name evidence="9" type="ORF">ETD85_12175</name>
</gene>
<dbReference type="InterPro" id="IPR050131">
    <property type="entry name" value="Peptidase_S8_subtilisin-like"/>
</dbReference>
<keyword evidence="7" id="KW-0472">Membrane</keyword>
<dbReference type="Gene3D" id="3.40.50.200">
    <property type="entry name" value="Peptidase S8/S53 domain"/>
    <property type="match status" value="1"/>
</dbReference>
<evidence type="ECO:0000256" key="3">
    <source>
        <dbReference type="ARBA" id="ARBA00022801"/>
    </source>
</evidence>
<keyword evidence="2 5" id="KW-0645">Protease</keyword>
<sequence length="444" mass="45047">MHVHAHQSSIGSHPSESQPAPLDLPLSLAKSAGCVGNERSRPPHRPAGPDNVRCSAMIGRVLPTAVLALGLATAPAAAPPAAVASAFEECNPAAGVVKLPGGEPWAQKRLDIKTAWRLSTGAGVRVAIIDSGLDIKHPQLRGLSSFIDFTGTGYTDCVGHGTAVTGIIAGRVYPGVAFHGVAPQSTVIELKQSNQAEGHVANLAAAIDKAVQLRAEVINISIKAADNPILKAAVRNALARDIVIVAAAGNITDKNEDVPAYPGSYEGVLAVGSATPDGRRADSSNTATPVGVLGPGVGIIAPWPRGSYKLDLEGSSFSAAYVSGTAALVRARFPHLDQEQVRRRIIATADGSVGKGTGAGMVNPVLAVSAVLPFEPAGRPVVAAPAPAPIPADAIAKVPAEDVVTRNISLAVTAGALTLAAVAGALGVVLPRGRGRLRRAGPPV</sequence>
<dbReference type="AlphaFoldDB" id="A0A5S4GU25"/>
<accession>A0A5S4GU25</accession>
<dbReference type="PANTHER" id="PTHR43806">
    <property type="entry name" value="PEPTIDASE S8"/>
    <property type="match status" value="1"/>
</dbReference>
<feature type="active site" description="Charge relay system" evidence="5">
    <location>
        <position position="130"/>
    </location>
</feature>
<feature type="domain" description="Peptidase S8/S53" evidence="8">
    <location>
        <begin position="121"/>
        <end position="351"/>
    </location>
</feature>
<dbReference type="InterPro" id="IPR022398">
    <property type="entry name" value="Peptidase_S8_His-AS"/>
</dbReference>
<evidence type="ECO:0000313" key="9">
    <source>
        <dbReference type="EMBL" id="TMR35974.1"/>
    </source>
</evidence>